<dbReference type="Pfam" id="PF23559">
    <property type="entry name" value="WHD_DRP"/>
    <property type="match status" value="1"/>
</dbReference>
<gene>
    <name evidence="4" type="ORF">CJ030_MR0G019219</name>
</gene>
<protein>
    <submittedName>
        <fullName evidence="4">Putative disease resistance protein RGA1</fullName>
    </submittedName>
</protein>
<dbReference type="InterPro" id="IPR058922">
    <property type="entry name" value="WHD_DRP"/>
</dbReference>
<proteinExistence type="predicted"/>
<dbReference type="InterPro" id="IPR001611">
    <property type="entry name" value="Leu-rich_rpt"/>
</dbReference>
<dbReference type="Pfam" id="PF25019">
    <property type="entry name" value="LRR_R13L1-DRL21"/>
    <property type="match status" value="1"/>
</dbReference>
<dbReference type="InterPro" id="IPR056789">
    <property type="entry name" value="LRR_R13L1-DRL21"/>
</dbReference>
<keyword evidence="1" id="KW-0677">Repeat</keyword>
<dbReference type="PANTHER" id="PTHR47186:SF13">
    <property type="entry name" value="DISEASE RESISTANCE PROTEIN RGA3"/>
    <property type="match status" value="1"/>
</dbReference>
<evidence type="ECO:0000259" key="2">
    <source>
        <dbReference type="Pfam" id="PF23559"/>
    </source>
</evidence>
<dbReference type="Pfam" id="PF13855">
    <property type="entry name" value="LRR_8"/>
    <property type="match status" value="1"/>
</dbReference>
<evidence type="ECO:0000259" key="3">
    <source>
        <dbReference type="Pfam" id="PF25019"/>
    </source>
</evidence>
<dbReference type="OrthoDB" id="1748972at2759"/>
<evidence type="ECO:0000313" key="5">
    <source>
        <dbReference type="Proteomes" id="UP000516437"/>
    </source>
</evidence>
<dbReference type="SUPFAM" id="SSF52058">
    <property type="entry name" value="L domain-like"/>
    <property type="match status" value="1"/>
</dbReference>
<reference evidence="4 5" key="1">
    <citation type="journal article" date="2019" name="Plant Biotechnol. J.">
        <title>The red bayberry genome and genetic basis of sex determination.</title>
        <authorList>
            <person name="Jia H.M."/>
            <person name="Jia H.J."/>
            <person name="Cai Q.L."/>
            <person name="Wang Y."/>
            <person name="Zhao H.B."/>
            <person name="Yang W.F."/>
            <person name="Wang G.Y."/>
            <person name="Li Y.H."/>
            <person name="Zhan D.L."/>
            <person name="Shen Y.T."/>
            <person name="Niu Q.F."/>
            <person name="Chang L."/>
            <person name="Qiu J."/>
            <person name="Zhao L."/>
            <person name="Xie H.B."/>
            <person name="Fu W.Y."/>
            <person name="Jin J."/>
            <person name="Li X.W."/>
            <person name="Jiao Y."/>
            <person name="Zhou C.C."/>
            <person name="Tu T."/>
            <person name="Chai C.Y."/>
            <person name="Gao J.L."/>
            <person name="Fan L.J."/>
            <person name="van de Weg E."/>
            <person name="Wang J.Y."/>
            <person name="Gao Z.S."/>
        </authorList>
    </citation>
    <scope>NUCLEOTIDE SEQUENCE [LARGE SCALE GENOMIC DNA]</scope>
    <source>
        <tissue evidence="4">Leaves</tissue>
    </source>
</reference>
<name>A0A6A1UH88_9ROSI</name>
<feature type="domain" description="R13L1/DRL21-like LRR repeat region" evidence="3">
    <location>
        <begin position="242"/>
        <end position="366"/>
    </location>
</feature>
<comment type="caution">
    <text evidence="4">The sequence shown here is derived from an EMBL/GenBank/DDBJ whole genome shotgun (WGS) entry which is preliminary data.</text>
</comment>
<organism evidence="4 5">
    <name type="scientific">Morella rubra</name>
    <name type="common">Chinese bayberry</name>
    <dbReference type="NCBI Taxonomy" id="262757"/>
    <lineage>
        <taxon>Eukaryota</taxon>
        <taxon>Viridiplantae</taxon>
        <taxon>Streptophyta</taxon>
        <taxon>Embryophyta</taxon>
        <taxon>Tracheophyta</taxon>
        <taxon>Spermatophyta</taxon>
        <taxon>Magnoliopsida</taxon>
        <taxon>eudicotyledons</taxon>
        <taxon>Gunneridae</taxon>
        <taxon>Pentapetalae</taxon>
        <taxon>rosids</taxon>
        <taxon>fabids</taxon>
        <taxon>Fagales</taxon>
        <taxon>Myricaceae</taxon>
        <taxon>Morella</taxon>
    </lineage>
</organism>
<sequence>MLINLWIAQGFIKPADKNGCLEDIANDYFMELLWRSFFQEAQTDELGDIDKCKMHDFMHDLAIEVSGSSFTTFDSENKPFDESKTHHVAIGDHIDSLSAVTMLFSKASMSLTEETLIAIFSSLKLLRTLDLHCTGIDVVPGSVSKSKHLRYLDLSGNSKIKKLPDSITRLQNLHTLRLRFCKQLEELPRDIKKFINLRHLEIDGCDCLTCMPRGLGQLTNLMTLSVFVVNSGGGGAGNSGGLDELNGLNSLREKLEIRGLVHGKDVASGYKAVNLKDKQHIHTLELKWTYKMGETEVDDEMQLEGLKPHSNLKKLSLEKFRGVRFPNNWLLSLTNLVSVRLESCKKLTYLPSLSQLTSLNSLTLMELDDLEYIEDSNMVSSSSSTPIAYFPSLKEMQFNRCPKLKGWCRRMDSLAKMMVTWMEDYPLLPSFPLLSKLTFEDCPMLTSIPTFPHLERLHLFSASWKPLQQTMMMNVASSPTPLSELKSLALTTIKDLRSLPEEGLRNLISIQYLSIDCCYRLETLFRGIQHLTALQTLGLLYCDELDLGKEDDWMQEQGLKSLHTLTIEGLPKLVSLPEGLRSLTSLQYLSINSCKRLETLSRGIKHLIALQTLKLRCCDELDLGKDDHWMQGKGLRASTL</sequence>
<dbReference type="PANTHER" id="PTHR47186">
    <property type="entry name" value="LEUCINE-RICH REPEAT-CONTAINING PROTEIN 57"/>
    <property type="match status" value="1"/>
</dbReference>
<evidence type="ECO:0000256" key="1">
    <source>
        <dbReference type="ARBA" id="ARBA00022737"/>
    </source>
</evidence>
<dbReference type="InterPro" id="IPR032675">
    <property type="entry name" value="LRR_dom_sf"/>
</dbReference>
<dbReference type="EMBL" id="RXIC02000446">
    <property type="protein sequence ID" value="KAB1199612.1"/>
    <property type="molecule type" value="Genomic_DNA"/>
</dbReference>
<keyword evidence="5" id="KW-1185">Reference proteome</keyword>
<feature type="domain" description="Disease resistance protein winged helix" evidence="2">
    <location>
        <begin position="2"/>
        <end position="62"/>
    </location>
</feature>
<dbReference type="PROSITE" id="PS51450">
    <property type="entry name" value="LRR"/>
    <property type="match status" value="1"/>
</dbReference>
<dbReference type="SUPFAM" id="SSF52047">
    <property type="entry name" value="RNI-like"/>
    <property type="match status" value="1"/>
</dbReference>
<dbReference type="Proteomes" id="UP000516437">
    <property type="component" value="Unassembled WGS sequence"/>
</dbReference>
<accession>A0A6A1UH88</accession>
<dbReference type="AlphaFoldDB" id="A0A6A1UH88"/>
<evidence type="ECO:0000313" key="4">
    <source>
        <dbReference type="EMBL" id="KAB1199612.1"/>
    </source>
</evidence>
<dbReference type="Gene3D" id="3.80.10.10">
    <property type="entry name" value="Ribonuclease Inhibitor"/>
    <property type="match status" value="2"/>
</dbReference>